<organism evidence="3">
    <name type="scientific">marine metagenome</name>
    <dbReference type="NCBI Taxonomy" id="408172"/>
    <lineage>
        <taxon>unclassified sequences</taxon>
        <taxon>metagenomes</taxon>
        <taxon>ecological metagenomes</taxon>
    </lineage>
</organism>
<proteinExistence type="predicted"/>
<accession>A0A381S2E9</accession>
<feature type="coiled-coil region" evidence="1">
    <location>
        <begin position="479"/>
        <end position="506"/>
    </location>
</feature>
<evidence type="ECO:0008006" key="4">
    <source>
        <dbReference type="Google" id="ProtNLM"/>
    </source>
</evidence>
<gene>
    <name evidence="3" type="ORF">METZ01_LOCUS48167</name>
</gene>
<reference evidence="3" key="1">
    <citation type="submission" date="2018-05" db="EMBL/GenBank/DDBJ databases">
        <authorList>
            <person name="Lanie J.A."/>
            <person name="Ng W.-L."/>
            <person name="Kazmierczak K.M."/>
            <person name="Andrzejewski T.M."/>
            <person name="Davidsen T.M."/>
            <person name="Wayne K.J."/>
            <person name="Tettelin H."/>
            <person name="Glass J.I."/>
            <person name="Rusch D."/>
            <person name="Podicherti R."/>
            <person name="Tsui H.-C.T."/>
            <person name="Winkler M.E."/>
        </authorList>
    </citation>
    <scope>NUCLEOTIDE SEQUENCE</scope>
</reference>
<dbReference type="AlphaFoldDB" id="A0A381S2E9"/>
<feature type="region of interest" description="Disordered" evidence="2">
    <location>
        <begin position="356"/>
        <end position="377"/>
    </location>
</feature>
<dbReference type="EMBL" id="UINC01002314">
    <property type="protein sequence ID" value="SUZ95313.1"/>
    <property type="molecule type" value="Genomic_DNA"/>
</dbReference>
<feature type="region of interest" description="Disordered" evidence="2">
    <location>
        <begin position="972"/>
        <end position="1005"/>
    </location>
</feature>
<name>A0A381S2E9_9ZZZZ</name>
<feature type="region of interest" description="Disordered" evidence="2">
    <location>
        <begin position="1"/>
        <end position="20"/>
    </location>
</feature>
<keyword evidence="1" id="KW-0175">Coiled coil</keyword>
<protein>
    <recommendedName>
        <fullName evidence="4">DUF349 domain-containing protein</fullName>
    </recommendedName>
</protein>
<evidence type="ECO:0000256" key="2">
    <source>
        <dbReference type="SAM" id="MobiDB-lite"/>
    </source>
</evidence>
<dbReference type="InterPro" id="IPR007139">
    <property type="entry name" value="DUF349"/>
</dbReference>
<dbReference type="Pfam" id="PF03993">
    <property type="entry name" value="DUF349"/>
    <property type="match status" value="3"/>
</dbReference>
<sequence length="1005" mass="112147">MNLLDRFRGQPEWQNDDPSVRASAVDGLEDEAQELFLAIAMEDTDPGVRTAAVLRLSNPVALTRVVQADRDAGVRTEASVLLRDMAVGADNPEEARVALAGLSELGDLSDVARNAKFEEISQLALVRVDAQKTLASVSRRAVHPAVRLAALARVTDRDELVAVAIKSDHKNVALGAFERLSLGDPDDRALLKMIAVQARTKAVARRGRAVLDALDAEPPTPLASDPQRQREQLCETLETLTDVGDRDLVNQRLAAAQRQWTALDALDGDLLGAPSREELVARWINATAQIQDHLLRIDREETAADRLRRLRAEALLAREALCEQLAASVSDEATVPAGGLVDEVVRLRTDWDALPPIPEGVDGADRQGRLDDSARDDDEGLRLERRFSELLARAEGAVHRRQSHAERRTRLTELVEVLEEAGAEGPVDELERRWTGPHTEWLELARSCEPDQIGDLTTRVEAADAKRLERLTAARNERKRREEATLAKQQRRCEELARAVGDEKLELKDAERYLRTTQSLLRHPGRVPTRQDRDALVTRLREAQSGLVGRVRELRGLTEWKQWANLGVQESLCRRLEALASVTDDAVLAKGYQQVMEAWRQASEVQRGEGEEVFQRFKVAHDAVRPRVEERLAKEESERQKCLEQKVALCLEAENLSDSTDWLATAKRIEELQAEWKRIGQAAPKPEREVWNRFRAASGQFFRRRRADLVERKQIWAKNAALKETLCQQAEALSEELDLPSAKGTVRRLQAEWKAIGPVRRNRSETLWARFRSACDQVYTRAEKATEAEFADKIAARAALCERLEALAPESEAGDPPAGLGDLVAATRSEWRQLPRVPQSQDRSLSARFEVALARVVEQHPDVFSGTDLDPQRNLHALERLCGRVEALVAATTPEVADERSPAELLAAQLREALASNTMGAKADLDAKRRADADEVKRLQSERNALGVVPGETGRQLSDRFRAACERFFRDYPEVAERTSSPRGGGGSKRRRRRSYSDSGSPNNA</sequence>
<feature type="compositionally biased region" description="Basic and acidic residues" evidence="2">
    <location>
        <begin position="363"/>
        <end position="373"/>
    </location>
</feature>
<evidence type="ECO:0000256" key="1">
    <source>
        <dbReference type="SAM" id="Coils"/>
    </source>
</evidence>
<evidence type="ECO:0000313" key="3">
    <source>
        <dbReference type="EMBL" id="SUZ95313.1"/>
    </source>
</evidence>